<dbReference type="SMART" id="SM00710">
    <property type="entry name" value="PbH1"/>
    <property type="match status" value="4"/>
</dbReference>
<organism evidence="2 3">
    <name type="scientific">Bombiscardovia nodaiensis</name>
    <dbReference type="NCBI Taxonomy" id="2932181"/>
    <lineage>
        <taxon>Bacteria</taxon>
        <taxon>Bacillati</taxon>
        <taxon>Actinomycetota</taxon>
        <taxon>Actinomycetes</taxon>
        <taxon>Bifidobacteriales</taxon>
        <taxon>Bifidobacteriaceae</taxon>
        <taxon>Bombiscardovia</taxon>
    </lineage>
</organism>
<keyword evidence="3" id="KW-1185">Reference proteome</keyword>
<feature type="domain" description="Right handed beta helix" evidence="1">
    <location>
        <begin position="154"/>
        <end position="249"/>
    </location>
</feature>
<gene>
    <name evidence="2" type="ORF">KIM372_04960</name>
</gene>
<proteinExistence type="predicted"/>
<reference evidence="2 3" key="1">
    <citation type="journal article" date="2023" name="Microbiol. Spectr.">
        <title>Symbiosis of Carpenter Bees with Uncharacterized Lactic Acid Bacteria Showing NAD Auxotrophy.</title>
        <authorList>
            <person name="Kawasaki S."/>
            <person name="Ozawa K."/>
            <person name="Mori T."/>
            <person name="Yamamoto A."/>
            <person name="Ito M."/>
            <person name="Ohkuma M."/>
            <person name="Sakamoto M."/>
            <person name="Matsutani M."/>
        </authorList>
    </citation>
    <scope>NUCLEOTIDE SEQUENCE [LARGE SCALE GENOMIC DNA]</scope>
    <source>
        <strain evidence="2 3">Kim37-2</strain>
    </source>
</reference>
<dbReference type="Pfam" id="PF13229">
    <property type="entry name" value="Beta_helix"/>
    <property type="match status" value="1"/>
</dbReference>
<dbReference type="InterPro" id="IPR039448">
    <property type="entry name" value="Beta_helix"/>
</dbReference>
<dbReference type="InterPro" id="IPR006626">
    <property type="entry name" value="PbH1"/>
</dbReference>
<name>A0ABM8B6X5_9BIFI</name>
<dbReference type="Proteomes" id="UP001321766">
    <property type="component" value="Chromosome"/>
</dbReference>
<dbReference type="InterPro" id="IPR051801">
    <property type="entry name" value="GH28_Enzymes"/>
</dbReference>
<dbReference type="InterPro" id="IPR012334">
    <property type="entry name" value="Pectin_lyas_fold"/>
</dbReference>
<evidence type="ECO:0000313" key="3">
    <source>
        <dbReference type="Proteomes" id="UP001321766"/>
    </source>
</evidence>
<dbReference type="EMBL" id="AP026798">
    <property type="protein sequence ID" value="BDR52589.1"/>
    <property type="molecule type" value="Genomic_DNA"/>
</dbReference>
<dbReference type="Gene3D" id="2.160.20.10">
    <property type="entry name" value="Single-stranded right-handed beta-helix, Pectin lyase-like"/>
    <property type="match status" value="1"/>
</dbReference>
<dbReference type="InterPro" id="IPR011050">
    <property type="entry name" value="Pectin_lyase_fold/virulence"/>
</dbReference>
<sequence length="812" mass="90141">MRNTAAINAAIRAMAQEGGGTVVIPKGRFEVYTVVLCSQVNIFLENGAILAAARTDVRHGICDVQGELFTQTGQGGNYLEPEVNRYVGIQDHAHSYLRNSLIWGDHIQDVMIYGSGCIDGSYLDTDGYRRDALCYSDPQEPEFRNMPGHDGEWFGNKGIAFSQSSRLAVCGIAIRCGGHFACIATGVSDILLEGLLIDTNRDGIDLDCVQDATVRHCAVNSPHDDGIVVKSSLGAQELKTSHNILIEDCEVSGYDLGSVYKGAPSTDRLVCHPGISPIGRVKLGTEATGGYDLVTIRNVSFRHCFGLAIEANDGADVFNVVVEHLDMNDVSCPVFIRTGDRGRYPVTAHGTDQHVRSDNEVRLDNRQWIVPNDPSYEKFPIQRYTPSYRKANYELSDGTIVQLVDQSDPIQLNSANWFDKGDGICHPYLYDLAEQKYLPNYQISLSPADRAKMGNGVGVGHIAQALNIVVKDIRATDVDPRYPMILAGTVDGRLENIRLENITVCYRGGIRMKDAVEQRQITTAWHCQETDFAPVVQPIQWLAEKHNRLNETLLPRVRWDANTQQWLDDPYNVPEGSQDYPEPVEFGILPAYGLYARHMEHFIIEGLNVSVETDDERPAVVLDDCQHGLCSVAHSMVGQRVVLVSHEFKRHTSEEFVPHEPYFATAVRDVDLPHELDCHTVTLQSPAPGTPRDEYYPYPTLADASSGYRYSDSRQVPSDLPDTVYLPYFLPVSACSVSVGDEVRCKVYARNPACQDDRGRAQVRPVDLPVGVSFDGEELRWIPEHEGIYSLAFVTVTGRKEASITIHITVRA</sequence>
<protein>
    <recommendedName>
        <fullName evidence="1">Right handed beta helix domain-containing protein</fullName>
    </recommendedName>
</protein>
<dbReference type="PANTHER" id="PTHR31339:SF9">
    <property type="entry name" value="PLASMIN AND FIBRONECTIN-BINDING PROTEIN A"/>
    <property type="match status" value="1"/>
</dbReference>
<evidence type="ECO:0000259" key="1">
    <source>
        <dbReference type="Pfam" id="PF13229"/>
    </source>
</evidence>
<dbReference type="PANTHER" id="PTHR31339">
    <property type="entry name" value="PECTIN LYASE-RELATED"/>
    <property type="match status" value="1"/>
</dbReference>
<dbReference type="SUPFAM" id="SSF51126">
    <property type="entry name" value="Pectin lyase-like"/>
    <property type="match status" value="1"/>
</dbReference>
<evidence type="ECO:0000313" key="2">
    <source>
        <dbReference type="EMBL" id="BDR52589.1"/>
    </source>
</evidence>
<accession>A0ABM8B6X5</accession>